<evidence type="ECO:0000259" key="1">
    <source>
        <dbReference type="PROSITE" id="PS50943"/>
    </source>
</evidence>
<gene>
    <name evidence="2" type="ORF">Sru01_52170</name>
</gene>
<dbReference type="RefSeq" id="WP_203990643.1">
    <property type="nucleotide sequence ID" value="NZ_BOOU01000069.1"/>
</dbReference>
<dbReference type="EMBL" id="BOOU01000069">
    <property type="protein sequence ID" value="GII80235.1"/>
    <property type="molecule type" value="Genomic_DNA"/>
</dbReference>
<proteinExistence type="predicted"/>
<comment type="caution">
    <text evidence="2">The sequence shown here is derived from an EMBL/GenBank/DDBJ whole genome shotgun (WGS) entry which is preliminary data.</text>
</comment>
<name>A0A919V7C3_9ACTN</name>
<dbReference type="PROSITE" id="PS50943">
    <property type="entry name" value="HTH_CROC1"/>
    <property type="match status" value="1"/>
</dbReference>
<dbReference type="Proteomes" id="UP000655287">
    <property type="component" value="Unassembled WGS sequence"/>
</dbReference>
<evidence type="ECO:0000313" key="3">
    <source>
        <dbReference type="Proteomes" id="UP000655287"/>
    </source>
</evidence>
<reference evidence="2" key="1">
    <citation type="submission" date="2021-01" db="EMBL/GenBank/DDBJ databases">
        <title>Whole genome shotgun sequence of Sphaerisporangium rufum NBRC 109079.</title>
        <authorList>
            <person name="Komaki H."/>
            <person name="Tamura T."/>
        </authorList>
    </citation>
    <scope>NUCLEOTIDE SEQUENCE</scope>
    <source>
        <strain evidence="2">NBRC 109079</strain>
    </source>
</reference>
<dbReference type="Gene3D" id="1.10.260.40">
    <property type="entry name" value="lambda repressor-like DNA-binding domains"/>
    <property type="match status" value="1"/>
</dbReference>
<dbReference type="CDD" id="cd00093">
    <property type="entry name" value="HTH_XRE"/>
    <property type="match status" value="1"/>
</dbReference>
<dbReference type="AlphaFoldDB" id="A0A919V7C3"/>
<dbReference type="InterPro" id="IPR039554">
    <property type="entry name" value="HigA2-like_HTH"/>
</dbReference>
<dbReference type="InterPro" id="IPR010982">
    <property type="entry name" value="Lambda_DNA-bd_dom_sf"/>
</dbReference>
<feature type="domain" description="HTH cro/C1-type" evidence="1">
    <location>
        <begin position="37"/>
        <end position="92"/>
    </location>
</feature>
<sequence>MSVEWSDLRGELIGPDDKAEVSRRSSQMLAEERAHRLAEARRRRQLTQRDLAGAMGISQSRVSAIERGKLDRTELSTLAAYVAALGGRLEIVADFGDEKLILG</sequence>
<dbReference type="InterPro" id="IPR001387">
    <property type="entry name" value="Cro/C1-type_HTH"/>
</dbReference>
<dbReference type="Pfam" id="PF13744">
    <property type="entry name" value="HTH_37"/>
    <property type="match status" value="1"/>
</dbReference>
<dbReference type="SMART" id="SM00530">
    <property type="entry name" value="HTH_XRE"/>
    <property type="match status" value="1"/>
</dbReference>
<evidence type="ECO:0000313" key="2">
    <source>
        <dbReference type="EMBL" id="GII80235.1"/>
    </source>
</evidence>
<keyword evidence="3" id="KW-1185">Reference proteome</keyword>
<accession>A0A919V7C3</accession>
<organism evidence="2 3">
    <name type="scientific">Sphaerisporangium rufum</name>
    <dbReference type="NCBI Taxonomy" id="1381558"/>
    <lineage>
        <taxon>Bacteria</taxon>
        <taxon>Bacillati</taxon>
        <taxon>Actinomycetota</taxon>
        <taxon>Actinomycetes</taxon>
        <taxon>Streptosporangiales</taxon>
        <taxon>Streptosporangiaceae</taxon>
        <taxon>Sphaerisporangium</taxon>
    </lineage>
</organism>
<dbReference type="GO" id="GO:0003677">
    <property type="term" value="F:DNA binding"/>
    <property type="evidence" value="ECO:0007669"/>
    <property type="project" value="InterPro"/>
</dbReference>
<protein>
    <recommendedName>
        <fullName evidence="1">HTH cro/C1-type domain-containing protein</fullName>
    </recommendedName>
</protein>
<dbReference type="SUPFAM" id="SSF47413">
    <property type="entry name" value="lambda repressor-like DNA-binding domains"/>
    <property type="match status" value="1"/>
</dbReference>